<proteinExistence type="predicted"/>
<keyword evidence="3" id="KW-1185">Reference proteome</keyword>
<feature type="chain" id="PRO_5035735685" evidence="1">
    <location>
        <begin position="24"/>
        <end position="237"/>
    </location>
</feature>
<dbReference type="RefSeq" id="WP_353546256.1">
    <property type="nucleotide sequence ID" value="NZ_JAGKSB010000004.1"/>
</dbReference>
<keyword evidence="1" id="KW-0732">Signal</keyword>
<gene>
    <name evidence="2" type="ORF">J5U18_04195</name>
</gene>
<sequence>MKILTAVPKLLSVLLLLGGVACQKTPLTEINQGQVKKLVLDYMLHAESMYMMKYRMQYNEHYQIIAIYRGEEFATDQQMRLLGKAIYSVPQQEIPDSVVWYNTKGYEAGSSSAADLVSIPGYTNQQNYRWPHRFNAFFDVKGSRFMMALTNQKVAWAGQGHLGSESEIQVFSYLKMINRSTLADSIQIAVRYKSDGTDRKFNDYKITYNELGLPSAVYYVDKLNPLSPRLKFSYNYQ</sequence>
<name>A0A8T4H6I0_9SPHI</name>
<protein>
    <submittedName>
        <fullName evidence="2">Uncharacterized protein</fullName>
    </submittedName>
</protein>
<dbReference type="Proteomes" id="UP000679691">
    <property type="component" value="Unassembled WGS sequence"/>
</dbReference>
<dbReference type="PROSITE" id="PS51257">
    <property type="entry name" value="PROKAR_LIPOPROTEIN"/>
    <property type="match status" value="1"/>
</dbReference>
<comment type="caution">
    <text evidence="2">The sequence shown here is derived from an EMBL/GenBank/DDBJ whole genome shotgun (WGS) entry which is preliminary data.</text>
</comment>
<organism evidence="2 3">
    <name type="scientific">Rhinopithecimicrobium faecis</name>
    <dbReference type="NCBI Taxonomy" id="2820698"/>
    <lineage>
        <taxon>Bacteria</taxon>
        <taxon>Pseudomonadati</taxon>
        <taxon>Bacteroidota</taxon>
        <taxon>Sphingobacteriia</taxon>
        <taxon>Sphingobacteriales</taxon>
        <taxon>Sphingobacteriaceae</taxon>
        <taxon>Rhinopithecimicrobium</taxon>
    </lineage>
</organism>
<evidence type="ECO:0000256" key="1">
    <source>
        <dbReference type="SAM" id="SignalP"/>
    </source>
</evidence>
<feature type="signal peptide" evidence="1">
    <location>
        <begin position="1"/>
        <end position="23"/>
    </location>
</feature>
<dbReference type="AlphaFoldDB" id="A0A8T4H6I0"/>
<accession>A0A8T4H6I0</accession>
<reference evidence="2" key="1">
    <citation type="submission" date="2021-03" db="EMBL/GenBank/DDBJ databases">
        <authorList>
            <person name="Lu T."/>
            <person name="Wang Q."/>
            <person name="Han X."/>
        </authorList>
    </citation>
    <scope>NUCLEOTIDE SEQUENCE</scope>
    <source>
        <strain evidence="2">WQ 2009</strain>
    </source>
</reference>
<evidence type="ECO:0000313" key="2">
    <source>
        <dbReference type="EMBL" id="MBP3942770.1"/>
    </source>
</evidence>
<dbReference type="EMBL" id="JAGKSB010000004">
    <property type="protein sequence ID" value="MBP3942770.1"/>
    <property type="molecule type" value="Genomic_DNA"/>
</dbReference>
<evidence type="ECO:0000313" key="3">
    <source>
        <dbReference type="Proteomes" id="UP000679691"/>
    </source>
</evidence>